<keyword evidence="3 6" id="KW-0812">Transmembrane</keyword>
<dbReference type="PROSITE" id="PS50883">
    <property type="entry name" value="EAL"/>
    <property type="match status" value="1"/>
</dbReference>
<organism evidence="9 12">
    <name type="scientific">Phascolarctobacterium faecium</name>
    <dbReference type="NCBI Taxonomy" id="33025"/>
    <lineage>
        <taxon>Bacteria</taxon>
        <taxon>Bacillati</taxon>
        <taxon>Bacillota</taxon>
        <taxon>Negativicutes</taxon>
        <taxon>Acidaminococcales</taxon>
        <taxon>Acidaminococcaceae</taxon>
        <taxon>Phascolarctobacterium</taxon>
    </lineage>
</organism>
<dbReference type="Gene3D" id="3.30.450.20">
    <property type="entry name" value="PAS domain"/>
    <property type="match status" value="1"/>
</dbReference>
<dbReference type="InterPro" id="IPR033479">
    <property type="entry name" value="dCache_1"/>
</dbReference>
<feature type="transmembrane region" description="Helical" evidence="6">
    <location>
        <begin position="290"/>
        <end position="308"/>
    </location>
</feature>
<dbReference type="SMART" id="SM00052">
    <property type="entry name" value="EAL"/>
    <property type="match status" value="1"/>
</dbReference>
<dbReference type="EMBL" id="WNBW01000001">
    <property type="protein sequence ID" value="MTU03203.1"/>
    <property type="molecule type" value="Genomic_DNA"/>
</dbReference>
<proteinExistence type="predicted"/>
<dbReference type="InterPro" id="IPR029787">
    <property type="entry name" value="Nucleotide_cyclase"/>
</dbReference>
<gene>
    <name evidence="9" type="ORF">GMD11_02150</name>
    <name evidence="10" type="ORF">GMD18_02145</name>
</gene>
<dbReference type="EMBL" id="WNBM01000001">
    <property type="protein sequence ID" value="MTT75072.1"/>
    <property type="molecule type" value="Genomic_DNA"/>
</dbReference>
<accession>A0A7X2XEJ3</accession>
<keyword evidence="4 6" id="KW-1133">Transmembrane helix</keyword>
<dbReference type="Gene3D" id="3.30.70.270">
    <property type="match status" value="1"/>
</dbReference>
<dbReference type="SMART" id="SM00267">
    <property type="entry name" value="GGDEF"/>
    <property type="match status" value="1"/>
</dbReference>
<feature type="domain" description="GGDEF" evidence="8">
    <location>
        <begin position="349"/>
        <end position="481"/>
    </location>
</feature>
<dbReference type="Proteomes" id="UP000484547">
    <property type="component" value="Unassembled WGS sequence"/>
</dbReference>
<dbReference type="Pfam" id="PF00563">
    <property type="entry name" value="EAL"/>
    <property type="match status" value="1"/>
</dbReference>
<evidence type="ECO:0000313" key="11">
    <source>
        <dbReference type="Proteomes" id="UP000443070"/>
    </source>
</evidence>
<dbReference type="PANTHER" id="PTHR33121:SF70">
    <property type="entry name" value="SIGNALING PROTEIN YKOW"/>
    <property type="match status" value="1"/>
</dbReference>
<reference evidence="11 12" key="1">
    <citation type="journal article" date="2019" name="Nat. Med.">
        <title>A library of human gut bacterial isolates paired with longitudinal multiomics data enables mechanistic microbiome research.</title>
        <authorList>
            <person name="Poyet M."/>
            <person name="Groussin M."/>
            <person name="Gibbons S.M."/>
            <person name="Avila-Pacheco J."/>
            <person name="Jiang X."/>
            <person name="Kearney S.M."/>
            <person name="Perrotta A.R."/>
            <person name="Berdy B."/>
            <person name="Zhao S."/>
            <person name="Lieberman T.D."/>
            <person name="Swanson P.K."/>
            <person name="Smith M."/>
            <person name="Roesemann S."/>
            <person name="Alexander J.E."/>
            <person name="Rich S.A."/>
            <person name="Livny J."/>
            <person name="Vlamakis H."/>
            <person name="Clish C."/>
            <person name="Bullock K."/>
            <person name="Deik A."/>
            <person name="Scott J."/>
            <person name="Pierce K.A."/>
            <person name="Xavier R.J."/>
            <person name="Alm E.J."/>
        </authorList>
    </citation>
    <scope>NUCLEOTIDE SEQUENCE [LARGE SCALE GENOMIC DNA]</scope>
    <source>
        <strain evidence="9 12">BIOML-A13</strain>
        <strain evidence="10 11">BIOML-A3</strain>
    </source>
</reference>
<evidence type="ECO:0000256" key="5">
    <source>
        <dbReference type="ARBA" id="ARBA00023136"/>
    </source>
</evidence>
<protein>
    <submittedName>
        <fullName evidence="9">EAL domain-containing protein</fullName>
    </submittedName>
</protein>
<dbReference type="RefSeq" id="WP_155163560.1">
    <property type="nucleotide sequence ID" value="NZ_WNBG01000001.1"/>
</dbReference>
<dbReference type="OrthoDB" id="9759607at2"/>
<dbReference type="Proteomes" id="UP000443070">
    <property type="component" value="Unassembled WGS sequence"/>
</dbReference>
<dbReference type="GO" id="GO:0071111">
    <property type="term" value="F:cyclic-guanylate-specific phosphodiesterase activity"/>
    <property type="evidence" value="ECO:0007669"/>
    <property type="project" value="InterPro"/>
</dbReference>
<name>A0A7X2XEJ3_9FIRM</name>
<evidence type="ECO:0000256" key="3">
    <source>
        <dbReference type="ARBA" id="ARBA00022692"/>
    </source>
</evidence>
<dbReference type="NCBIfam" id="TIGR00254">
    <property type="entry name" value="GGDEF"/>
    <property type="match status" value="1"/>
</dbReference>
<sequence length="755" mass="85659">MSKYKRLYGTLLLGLIAIIILLTAVFSYSRSIEESYKEENINSLKELSNQGALMLHNEIKNKQNLLAELSHDVSRIFVNDPQAAAAYLKEAAERNSFKRIGVVLPDGRAYTTDGIQLNISEREYFVEALRGQTTVSRNLDDYTDGGRIAVYAVPILEDYSNKPIGVLFATYSLDTFRKTIEVSFFGGAGYSYVVQENGDVVVDSQHTESFKNFRNVYAALLTADPVNNKDSAEKLWQMINSKKGGYIEFYNGSQKYMYCSPIGVNNWMLLTVTPTSVIEDKTNMVLNKTYLLGILLIAIFLLFIWHIMRIHARNQKELMDIAYVDEVTGGHSFAKFFKEAELLLPETDKKTAIISMDIDGFKYFNDMFGYGEGNDLLRYIWQEVKARLNEGEILAHGVADTFIFLLRFDTREELLWRINDLCLHLNNYITKSGQVYKLSLSMGIYEVDGETEDIVSMADRAYIARQIIKNKGDTAWAFYDGAVRDKLLHEKEIESQMEKALAEGEFIAYYQPKYSAKEQKLIGAEALVRWRRSDGVIVPPYQFVPLFERNGFINKVDRYMFGLVCRQQMSWLKQGLAPVPISVNMSRMCLYDPHIVDEYISILEESGLSAAYVKLELTESAFFENISIMNGVIEALHKAGIKVLMDDFGTGYSSMMMLKNVAIDVLKLDKSFVDDIGDDRSEKIISNIIYLAHSLQVEVTAEGVETAAQFEFLKSVGCDYIQGYYFGKPQPAEDFAALLQKEIYSGSDMDADTKG</sequence>
<keyword evidence="5 6" id="KW-0472">Membrane</keyword>
<evidence type="ECO:0000259" key="8">
    <source>
        <dbReference type="PROSITE" id="PS50887"/>
    </source>
</evidence>
<dbReference type="InterPro" id="IPR000160">
    <property type="entry name" value="GGDEF_dom"/>
</dbReference>
<evidence type="ECO:0000256" key="1">
    <source>
        <dbReference type="ARBA" id="ARBA00004651"/>
    </source>
</evidence>
<dbReference type="SUPFAM" id="SSF55073">
    <property type="entry name" value="Nucleotide cyclase"/>
    <property type="match status" value="1"/>
</dbReference>
<dbReference type="InterPro" id="IPR001633">
    <property type="entry name" value="EAL_dom"/>
</dbReference>
<dbReference type="SUPFAM" id="SSF141868">
    <property type="entry name" value="EAL domain-like"/>
    <property type="match status" value="1"/>
</dbReference>
<dbReference type="GO" id="GO:0005886">
    <property type="term" value="C:plasma membrane"/>
    <property type="evidence" value="ECO:0007669"/>
    <property type="project" value="UniProtKB-SubCell"/>
</dbReference>
<evidence type="ECO:0000259" key="7">
    <source>
        <dbReference type="PROSITE" id="PS50883"/>
    </source>
</evidence>
<evidence type="ECO:0000313" key="9">
    <source>
        <dbReference type="EMBL" id="MTT75072.1"/>
    </source>
</evidence>
<comment type="subcellular location">
    <subcellularLocation>
        <location evidence="1">Cell membrane</location>
        <topology evidence="1">Multi-pass membrane protein</topology>
    </subcellularLocation>
</comment>
<dbReference type="CDD" id="cd01948">
    <property type="entry name" value="EAL"/>
    <property type="match status" value="1"/>
</dbReference>
<evidence type="ECO:0000256" key="2">
    <source>
        <dbReference type="ARBA" id="ARBA00022475"/>
    </source>
</evidence>
<evidence type="ECO:0000256" key="6">
    <source>
        <dbReference type="SAM" id="Phobius"/>
    </source>
</evidence>
<keyword evidence="11" id="KW-1185">Reference proteome</keyword>
<dbReference type="Pfam" id="PF00990">
    <property type="entry name" value="GGDEF"/>
    <property type="match status" value="1"/>
</dbReference>
<evidence type="ECO:0000313" key="12">
    <source>
        <dbReference type="Proteomes" id="UP000484547"/>
    </source>
</evidence>
<dbReference type="AlphaFoldDB" id="A0A7X2XEJ3"/>
<dbReference type="SUPFAM" id="SSF103190">
    <property type="entry name" value="Sensory domain-like"/>
    <property type="match status" value="1"/>
</dbReference>
<comment type="caution">
    <text evidence="9">The sequence shown here is derived from an EMBL/GenBank/DDBJ whole genome shotgun (WGS) entry which is preliminary data.</text>
</comment>
<dbReference type="PANTHER" id="PTHR33121">
    <property type="entry name" value="CYCLIC DI-GMP PHOSPHODIESTERASE PDEF"/>
    <property type="match status" value="1"/>
</dbReference>
<feature type="domain" description="EAL" evidence="7">
    <location>
        <begin position="490"/>
        <end position="743"/>
    </location>
</feature>
<dbReference type="InterPro" id="IPR043128">
    <property type="entry name" value="Rev_trsase/Diguanyl_cyclase"/>
</dbReference>
<evidence type="ECO:0000313" key="10">
    <source>
        <dbReference type="EMBL" id="MTU03203.1"/>
    </source>
</evidence>
<dbReference type="InterPro" id="IPR035919">
    <property type="entry name" value="EAL_sf"/>
</dbReference>
<dbReference type="Pfam" id="PF02743">
    <property type="entry name" value="dCache_1"/>
    <property type="match status" value="1"/>
</dbReference>
<dbReference type="InterPro" id="IPR029151">
    <property type="entry name" value="Sensor-like_sf"/>
</dbReference>
<dbReference type="InterPro" id="IPR050706">
    <property type="entry name" value="Cyclic-di-GMP_PDE-like"/>
</dbReference>
<keyword evidence="2" id="KW-1003">Cell membrane</keyword>
<dbReference type="Gene3D" id="3.20.20.450">
    <property type="entry name" value="EAL domain"/>
    <property type="match status" value="1"/>
</dbReference>
<evidence type="ECO:0000256" key="4">
    <source>
        <dbReference type="ARBA" id="ARBA00022989"/>
    </source>
</evidence>
<dbReference type="PROSITE" id="PS50887">
    <property type="entry name" value="GGDEF"/>
    <property type="match status" value="1"/>
</dbReference>